<dbReference type="PANTHER" id="PTHR46468:SF1">
    <property type="entry name" value="SENTRIN-SPECIFIC PROTEASE 8"/>
    <property type="match status" value="1"/>
</dbReference>
<dbReference type="GO" id="GO:0000338">
    <property type="term" value="P:protein deneddylation"/>
    <property type="evidence" value="ECO:0007669"/>
    <property type="project" value="TreeGrafter"/>
</dbReference>
<evidence type="ECO:0000256" key="2">
    <source>
        <dbReference type="ARBA" id="ARBA00022670"/>
    </source>
</evidence>
<dbReference type="Proteomes" id="UP000886520">
    <property type="component" value="Chromosome 3"/>
</dbReference>
<dbReference type="EMBL" id="JABFUD020000002">
    <property type="protein sequence ID" value="KAI5083599.1"/>
    <property type="molecule type" value="Genomic_DNA"/>
</dbReference>
<comment type="caution">
    <text evidence="6">The sequence shown here is derived from an EMBL/GenBank/DDBJ whole genome shotgun (WGS) entry which is preliminary data.</text>
</comment>
<gene>
    <name evidence="6" type="ORF">GOP47_0003342</name>
</gene>
<reference evidence="6" key="1">
    <citation type="submission" date="2021-01" db="EMBL/GenBank/DDBJ databases">
        <title>Adiantum capillus-veneris genome.</title>
        <authorList>
            <person name="Fang Y."/>
            <person name="Liao Q."/>
        </authorList>
    </citation>
    <scope>NUCLEOTIDE SEQUENCE</scope>
    <source>
        <strain evidence="6">H3</strain>
        <tissue evidence="6">Leaf</tissue>
    </source>
</reference>
<accession>A0A9D4VCL5</accession>
<dbReference type="GO" id="GO:0006508">
    <property type="term" value="P:proteolysis"/>
    <property type="evidence" value="ECO:0007669"/>
    <property type="project" value="UniProtKB-KW"/>
</dbReference>
<dbReference type="InterPro" id="IPR044613">
    <property type="entry name" value="Nep1/2-like"/>
</dbReference>
<evidence type="ECO:0000256" key="3">
    <source>
        <dbReference type="ARBA" id="ARBA00022801"/>
    </source>
</evidence>
<name>A0A9D4VCL5_ADICA</name>
<evidence type="ECO:0000256" key="4">
    <source>
        <dbReference type="ARBA" id="ARBA00022807"/>
    </source>
</evidence>
<comment type="similarity">
    <text evidence="1">Belongs to the peptidase C48 family.</text>
</comment>
<evidence type="ECO:0000256" key="1">
    <source>
        <dbReference type="ARBA" id="ARBA00005234"/>
    </source>
</evidence>
<dbReference type="InterPro" id="IPR038765">
    <property type="entry name" value="Papain-like_cys_pep_sf"/>
</dbReference>
<dbReference type="AlphaFoldDB" id="A0A9D4VCL5"/>
<dbReference type="PROSITE" id="PS50600">
    <property type="entry name" value="ULP_PROTEASE"/>
    <property type="match status" value="1"/>
</dbReference>
<dbReference type="GO" id="GO:0019784">
    <property type="term" value="F:deNEDDylase activity"/>
    <property type="evidence" value="ECO:0007669"/>
    <property type="project" value="InterPro"/>
</dbReference>
<evidence type="ECO:0000313" key="7">
    <source>
        <dbReference type="Proteomes" id="UP000886520"/>
    </source>
</evidence>
<evidence type="ECO:0000313" key="6">
    <source>
        <dbReference type="EMBL" id="KAI5083599.1"/>
    </source>
</evidence>
<keyword evidence="7" id="KW-1185">Reference proteome</keyword>
<organism evidence="6 7">
    <name type="scientific">Adiantum capillus-veneris</name>
    <name type="common">Maidenhair fern</name>
    <dbReference type="NCBI Taxonomy" id="13818"/>
    <lineage>
        <taxon>Eukaryota</taxon>
        <taxon>Viridiplantae</taxon>
        <taxon>Streptophyta</taxon>
        <taxon>Embryophyta</taxon>
        <taxon>Tracheophyta</taxon>
        <taxon>Polypodiopsida</taxon>
        <taxon>Polypodiidae</taxon>
        <taxon>Polypodiales</taxon>
        <taxon>Pteridineae</taxon>
        <taxon>Pteridaceae</taxon>
        <taxon>Vittarioideae</taxon>
        <taxon>Adiantum</taxon>
    </lineage>
</organism>
<dbReference type="Gene3D" id="3.40.395.10">
    <property type="entry name" value="Adenoviral Proteinase, Chain A"/>
    <property type="match status" value="1"/>
</dbReference>
<feature type="domain" description="Ubiquitin-like protease family profile" evidence="5">
    <location>
        <begin position="4"/>
        <end position="178"/>
    </location>
</feature>
<keyword evidence="3" id="KW-0378">Hydrolase</keyword>
<evidence type="ECO:0000259" key="5">
    <source>
        <dbReference type="PROSITE" id="PS50600"/>
    </source>
</evidence>
<protein>
    <recommendedName>
        <fullName evidence="5">Ubiquitin-like protease family profile domain-containing protein</fullName>
    </recommendedName>
</protein>
<sequence length="224" mass="25177">MRFRVMANEDKKVLSYGDVVLWSSDVELLRGDNFLNDRVIEFFFAQLKAPYSYLLLPPAISFWISQCSDTPTLLSIIEPLCLTERQVIMLAVNDNEDVNMVGGGCHWSLLVYRRDLNKFQHYDSMGGMNARHARKLATTIQSFLGPDAASANFEEAWTPHQVNGYDCGVYVMAVAQVLCEAYASGIVGSEALLREKVTPTAVMQLRAHVLHQIMSLAQEHMKPC</sequence>
<keyword evidence="4" id="KW-0788">Thiol protease</keyword>
<dbReference type="GO" id="GO:0008234">
    <property type="term" value="F:cysteine-type peptidase activity"/>
    <property type="evidence" value="ECO:0007669"/>
    <property type="project" value="UniProtKB-KW"/>
</dbReference>
<dbReference type="Pfam" id="PF02902">
    <property type="entry name" value="Peptidase_C48"/>
    <property type="match status" value="1"/>
</dbReference>
<keyword evidence="2" id="KW-0645">Protease</keyword>
<dbReference type="InterPro" id="IPR003653">
    <property type="entry name" value="Peptidase_C48_C"/>
</dbReference>
<dbReference type="OrthoDB" id="5065855at2759"/>
<dbReference type="SUPFAM" id="SSF54001">
    <property type="entry name" value="Cysteine proteinases"/>
    <property type="match status" value="1"/>
</dbReference>
<dbReference type="PANTHER" id="PTHR46468">
    <property type="entry name" value="SENTRIN-SPECIFIC PROTEASE 8"/>
    <property type="match status" value="1"/>
</dbReference>
<proteinExistence type="inferred from homology"/>